<reference evidence="2" key="1">
    <citation type="submission" date="2020-05" db="EMBL/GenBank/DDBJ databases">
        <title>WGS assembly of Panicum virgatum.</title>
        <authorList>
            <person name="Lovell J.T."/>
            <person name="Jenkins J."/>
            <person name="Shu S."/>
            <person name="Juenger T.E."/>
            <person name="Schmutz J."/>
        </authorList>
    </citation>
    <scope>NUCLEOTIDE SEQUENCE</scope>
    <source>
        <strain evidence="2">AP13</strain>
    </source>
</reference>
<gene>
    <name evidence="2" type="ORF">PVAP13_7KG349670</name>
</gene>
<evidence type="ECO:0000313" key="2">
    <source>
        <dbReference type="EMBL" id="KAG2574793.1"/>
    </source>
</evidence>
<feature type="region of interest" description="Disordered" evidence="1">
    <location>
        <begin position="63"/>
        <end position="100"/>
    </location>
</feature>
<dbReference type="AlphaFoldDB" id="A0A8T0QLM2"/>
<evidence type="ECO:0000256" key="1">
    <source>
        <dbReference type="SAM" id="MobiDB-lite"/>
    </source>
</evidence>
<organism evidence="2 3">
    <name type="scientific">Panicum virgatum</name>
    <name type="common">Blackwell switchgrass</name>
    <dbReference type="NCBI Taxonomy" id="38727"/>
    <lineage>
        <taxon>Eukaryota</taxon>
        <taxon>Viridiplantae</taxon>
        <taxon>Streptophyta</taxon>
        <taxon>Embryophyta</taxon>
        <taxon>Tracheophyta</taxon>
        <taxon>Spermatophyta</taxon>
        <taxon>Magnoliopsida</taxon>
        <taxon>Liliopsida</taxon>
        <taxon>Poales</taxon>
        <taxon>Poaceae</taxon>
        <taxon>PACMAD clade</taxon>
        <taxon>Panicoideae</taxon>
        <taxon>Panicodae</taxon>
        <taxon>Paniceae</taxon>
        <taxon>Panicinae</taxon>
        <taxon>Panicum</taxon>
        <taxon>Panicum sect. Hiantes</taxon>
    </lineage>
</organism>
<keyword evidence="3" id="KW-1185">Reference proteome</keyword>
<feature type="region of interest" description="Disordered" evidence="1">
    <location>
        <begin position="1"/>
        <end position="42"/>
    </location>
</feature>
<comment type="caution">
    <text evidence="2">The sequence shown here is derived from an EMBL/GenBank/DDBJ whole genome shotgun (WGS) entry which is preliminary data.</text>
</comment>
<dbReference type="Proteomes" id="UP000823388">
    <property type="component" value="Chromosome 7K"/>
</dbReference>
<dbReference type="EMBL" id="CM029049">
    <property type="protein sequence ID" value="KAG2574793.1"/>
    <property type="molecule type" value="Genomic_DNA"/>
</dbReference>
<protein>
    <submittedName>
        <fullName evidence="2">Uncharacterized protein</fullName>
    </submittedName>
</protein>
<evidence type="ECO:0000313" key="3">
    <source>
        <dbReference type="Proteomes" id="UP000823388"/>
    </source>
</evidence>
<proteinExistence type="predicted"/>
<accession>A0A8T0QLM2</accession>
<name>A0A8T0QLM2_PANVG</name>
<sequence length="100" mass="11094">MGGIISADRGTAERHRHRHLRGAPTRVKATRRHHLAPSSSPLPSPCSLLRLAAWLAAASIHLPAPPRRSTSRRANSPPHHVTAPVRRFLDNQPLAYPHHR</sequence>